<evidence type="ECO:0000259" key="2">
    <source>
        <dbReference type="Pfam" id="PF02517"/>
    </source>
</evidence>
<gene>
    <name evidence="3" type="ORF">RG47T_1359</name>
</gene>
<dbReference type="AlphaFoldDB" id="A0A1Q5ZVZ8"/>
<dbReference type="InterPro" id="IPR003675">
    <property type="entry name" value="Rce1/LyrA-like_dom"/>
</dbReference>
<evidence type="ECO:0000313" key="4">
    <source>
        <dbReference type="Proteomes" id="UP000186720"/>
    </source>
</evidence>
<feature type="transmembrane region" description="Helical" evidence="1">
    <location>
        <begin position="32"/>
        <end position="57"/>
    </location>
</feature>
<name>A0A1Q5ZVZ8_9SPHI</name>
<feature type="transmembrane region" description="Helical" evidence="1">
    <location>
        <begin position="77"/>
        <end position="100"/>
    </location>
</feature>
<accession>A0A1Q5ZVZ8</accession>
<protein>
    <recommendedName>
        <fullName evidence="2">CAAX prenyl protease 2/Lysostaphin resistance protein A-like domain-containing protein</fullName>
    </recommendedName>
</protein>
<dbReference type="EMBL" id="MPPL01000001">
    <property type="protein sequence ID" value="OKS85913.1"/>
    <property type="molecule type" value="Genomic_DNA"/>
</dbReference>
<feature type="domain" description="CAAX prenyl protease 2/Lysostaphin resistance protein A-like" evidence="2">
    <location>
        <begin position="79"/>
        <end position="232"/>
    </location>
</feature>
<evidence type="ECO:0000313" key="3">
    <source>
        <dbReference type="EMBL" id="OKS85913.1"/>
    </source>
</evidence>
<keyword evidence="1" id="KW-1133">Transmembrane helix</keyword>
<feature type="transmembrane region" description="Helical" evidence="1">
    <location>
        <begin position="220"/>
        <end position="240"/>
    </location>
</feature>
<organism evidence="3 4">
    <name type="scientific">Mucilaginibacter polytrichastri</name>
    <dbReference type="NCBI Taxonomy" id="1302689"/>
    <lineage>
        <taxon>Bacteria</taxon>
        <taxon>Pseudomonadati</taxon>
        <taxon>Bacteroidota</taxon>
        <taxon>Sphingobacteriia</taxon>
        <taxon>Sphingobacteriales</taxon>
        <taxon>Sphingobacteriaceae</taxon>
        <taxon>Mucilaginibacter</taxon>
    </lineage>
</organism>
<keyword evidence="4" id="KW-1185">Reference proteome</keyword>
<sequence length="244" mass="27816">MKDFFSELWTFAKCPENTFYRPTKIRNGIIDIYYSLAFYLITATVIMIPVTGVIQIIKYFFSIDLINIRNKNIEKSLGIYSLAIIALLAPIIEETVFRLWLTGRKGFIFLSIIAASWVIITKVKGISIYSGVNGEFFHNLVSAIFLGAIFFGVVNLTVLKKFRSNHFKLLYWGSSVAFGLIHIANFAPLKLSLLLIYPLLILPQMAMGFLLGFIRVKNGFLYAVMIHCLINLPGAIYYSYFFKN</sequence>
<proteinExistence type="predicted"/>
<dbReference type="Proteomes" id="UP000186720">
    <property type="component" value="Unassembled WGS sequence"/>
</dbReference>
<dbReference type="STRING" id="1302689.RG47T_1359"/>
<keyword evidence="1" id="KW-0472">Membrane</keyword>
<comment type="caution">
    <text evidence="3">The sequence shown here is derived from an EMBL/GenBank/DDBJ whole genome shotgun (WGS) entry which is preliminary data.</text>
</comment>
<dbReference type="Pfam" id="PF02517">
    <property type="entry name" value="Rce1-like"/>
    <property type="match status" value="1"/>
</dbReference>
<feature type="transmembrane region" description="Helical" evidence="1">
    <location>
        <begin position="107"/>
        <end position="130"/>
    </location>
</feature>
<feature type="transmembrane region" description="Helical" evidence="1">
    <location>
        <begin position="193"/>
        <end position="213"/>
    </location>
</feature>
<keyword evidence="1" id="KW-0812">Transmembrane</keyword>
<dbReference type="GO" id="GO:0004175">
    <property type="term" value="F:endopeptidase activity"/>
    <property type="evidence" value="ECO:0007669"/>
    <property type="project" value="UniProtKB-ARBA"/>
</dbReference>
<feature type="transmembrane region" description="Helical" evidence="1">
    <location>
        <begin position="169"/>
        <end position="187"/>
    </location>
</feature>
<feature type="transmembrane region" description="Helical" evidence="1">
    <location>
        <begin position="136"/>
        <end position="157"/>
    </location>
</feature>
<evidence type="ECO:0000256" key="1">
    <source>
        <dbReference type="SAM" id="Phobius"/>
    </source>
</evidence>
<dbReference type="GO" id="GO:0080120">
    <property type="term" value="P:CAAX-box protein maturation"/>
    <property type="evidence" value="ECO:0007669"/>
    <property type="project" value="UniProtKB-ARBA"/>
</dbReference>
<reference evidence="3 4" key="1">
    <citation type="submission" date="2016-11" db="EMBL/GenBank/DDBJ databases">
        <title>Whole Genome Sequencing of Mucilaginibacter polytrichastri RG4-7(T) isolated from the moss sample.</title>
        <authorList>
            <person name="Li Y."/>
        </authorList>
    </citation>
    <scope>NUCLEOTIDE SEQUENCE [LARGE SCALE GENOMIC DNA]</scope>
    <source>
        <strain evidence="3 4">RG4-7</strain>
    </source>
</reference>
<dbReference type="RefSeq" id="WP_074488683.1">
    <property type="nucleotide sequence ID" value="NZ_FPAM01000002.1"/>
</dbReference>
<dbReference type="OrthoDB" id="1443714at2"/>